<feature type="region of interest" description="Disordered" evidence="1">
    <location>
        <begin position="35"/>
        <end position="54"/>
    </location>
</feature>
<comment type="caution">
    <text evidence="2">The sequence shown here is derived from an EMBL/GenBank/DDBJ whole genome shotgun (WGS) entry which is preliminary data.</text>
</comment>
<gene>
    <name evidence="2" type="ORF">BaRGS_00005811</name>
</gene>
<protein>
    <submittedName>
        <fullName evidence="2">Uncharacterized protein</fullName>
    </submittedName>
</protein>
<dbReference type="AlphaFoldDB" id="A0ABD0LTQ6"/>
<sequence length="84" mass="8999">MPGCFDTYRHHTMGRRAGLGRWSVIACPPQCPSRPIPAPPPVTHTPLTSGEPPASLHRARGRAICAETVHPASLGARVYLCGTF</sequence>
<proteinExistence type="predicted"/>
<evidence type="ECO:0000313" key="3">
    <source>
        <dbReference type="Proteomes" id="UP001519460"/>
    </source>
</evidence>
<accession>A0ABD0LTQ6</accession>
<evidence type="ECO:0000313" key="2">
    <source>
        <dbReference type="EMBL" id="KAK7502862.1"/>
    </source>
</evidence>
<name>A0ABD0LTQ6_9CAEN</name>
<reference evidence="2 3" key="1">
    <citation type="journal article" date="2023" name="Sci. Data">
        <title>Genome assembly of the Korean intertidal mud-creeper Batillaria attramentaria.</title>
        <authorList>
            <person name="Patra A.K."/>
            <person name="Ho P.T."/>
            <person name="Jun S."/>
            <person name="Lee S.J."/>
            <person name="Kim Y."/>
            <person name="Won Y.J."/>
        </authorList>
    </citation>
    <scope>NUCLEOTIDE SEQUENCE [LARGE SCALE GENOMIC DNA]</scope>
    <source>
        <strain evidence="2">Wonlab-2016</strain>
    </source>
</reference>
<dbReference type="Proteomes" id="UP001519460">
    <property type="component" value="Unassembled WGS sequence"/>
</dbReference>
<keyword evidence="3" id="KW-1185">Reference proteome</keyword>
<evidence type="ECO:0000256" key="1">
    <source>
        <dbReference type="SAM" id="MobiDB-lite"/>
    </source>
</evidence>
<organism evidence="2 3">
    <name type="scientific">Batillaria attramentaria</name>
    <dbReference type="NCBI Taxonomy" id="370345"/>
    <lineage>
        <taxon>Eukaryota</taxon>
        <taxon>Metazoa</taxon>
        <taxon>Spiralia</taxon>
        <taxon>Lophotrochozoa</taxon>
        <taxon>Mollusca</taxon>
        <taxon>Gastropoda</taxon>
        <taxon>Caenogastropoda</taxon>
        <taxon>Sorbeoconcha</taxon>
        <taxon>Cerithioidea</taxon>
        <taxon>Batillariidae</taxon>
        <taxon>Batillaria</taxon>
    </lineage>
</organism>
<dbReference type="EMBL" id="JACVVK020000023">
    <property type="protein sequence ID" value="KAK7502862.1"/>
    <property type="molecule type" value="Genomic_DNA"/>
</dbReference>